<organism evidence="2 3">
    <name type="scientific">Cystobacter fuscus (strain ATCC 25194 / DSM 2262 / NBRC 100088 / M29)</name>
    <dbReference type="NCBI Taxonomy" id="1242864"/>
    <lineage>
        <taxon>Bacteria</taxon>
        <taxon>Pseudomonadati</taxon>
        <taxon>Myxococcota</taxon>
        <taxon>Myxococcia</taxon>
        <taxon>Myxococcales</taxon>
        <taxon>Cystobacterineae</taxon>
        <taxon>Archangiaceae</taxon>
        <taxon>Cystobacter</taxon>
    </lineage>
</organism>
<dbReference type="AlphaFoldDB" id="S9NZI2"/>
<evidence type="ECO:0000256" key="1">
    <source>
        <dbReference type="SAM" id="SignalP"/>
    </source>
</evidence>
<protein>
    <submittedName>
        <fullName evidence="2">Uncharacterized protein</fullName>
    </submittedName>
</protein>
<keyword evidence="1" id="KW-0732">Signal</keyword>
<keyword evidence="3" id="KW-1185">Reference proteome</keyword>
<dbReference type="Pfam" id="PF15892">
    <property type="entry name" value="BNR_4"/>
    <property type="match status" value="2"/>
</dbReference>
<dbReference type="RefSeq" id="WP_002624128.1">
    <property type="nucleotide sequence ID" value="NZ_ANAH02000071.1"/>
</dbReference>
<feature type="signal peptide" evidence="1">
    <location>
        <begin position="1"/>
        <end position="20"/>
    </location>
</feature>
<dbReference type="EMBL" id="ANAH02000071">
    <property type="protein sequence ID" value="EPX55437.1"/>
    <property type="molecule type" value="Genomic_DNA"/>
</dbReference>
<feature type="chain" id="PRO_5004567287" evidence="1">
    <location>
        <begin position="21"/>
        <end position="735"/>
    </location>
</feature>
<evidence type="ECO:0000313" key="2">
    <source>
        <dbReference type="EMBL" id="EPX55437.1"/>
    </source>
</evidence>
<sequence>MVTSRFLVLSALLLPRLVVAEPFQGLADPGAIIGQLDGVVLEGDQYFLHGWTCQQGVAASLRIHVYAGASAYDEPRGQLVLEGASQFMAESAVGERCGAGNGRYRFHVAIPESVLAAVGGQPLYVHGLRVLGTVQNSALVNSGKIRFPHPLGSAPRGCMSSLWSDNVERNAYPSGNAQGQGQPWVYMAWVWRETPAVETNHSVSVARSQDLVNWYNTCGEKLTLPLTTASHAVVDPIQTNQGVLNNLNVGFDGEGRPVVTYQKYKVVYSADVPPVWTTQVYNARLEGSQWKLHEMTAWKTQHVLEGGGSLPRTSSSVSYSVPRVTNTGAVVQSFGRADADTSGAPASGNWTLSAAGTALSVTPTPGSGIDYDTFTRPVPGLPAEASVKETRAAGWVTPFSLRLMRPRIDKDAIVIRGDWDGDGNRAGLFLRKTRTFVLQRRDGTQRFGFGPATTPFYPLVGDWNQDGLDTIGIVDPVNERYFLQNSLEGGTADISGTGAIASLGATDGPLHWDAQDPALSYYLRWESMPTNRDLPYDCSGRALSVSQPTETTCPDKFLTDLVVWSYDATAKLWRASRVDRAWGGSSATFDFVVFKRHQLVAYYDANRRVKVAIRNGDGAWTYKVLDDQFKGWDSHNYLTLEVDDNHDIHLSGDLHGHALTYWRSRGLVASSFARQPMVGTLETQATYPRFYRGPQGDFLFKYRQGGSGDGEWIINRYDVRTYRWSRLLAQPLFGR</sequence>
<proteinExistence type="predicted"/>
<name>S9NZI2_CYSF2</name>
<reference evidence="2" key="1">
    <citation type="submission" date="2013-05" db="EMBL/GenBank/DDBJ databases">
        <title>Genome assembly of Cystobacter fuscus DSM 2262.</title>
        <authorList>
            <person name="Sharma G."/>
            <person name="Khatri I."/>
            <person name="Kaur C."/>
            <person name="Mayilraj S."/>
            <person name="Subramanian S."/>
        </authorList>
    </citation>
    <scope>NUCLEOTIDE SEQUENCE [LARGE SCALE GENOMIC DNA]</scope>
    <source>
        <strain evidence="2">DSM 2262</strain>
    </source>
</reference>
<accession>S9NZI2</accession>
<comment type="caution">
    <text evidence="2">The sequence shown here is derived from an EMBL/GenBank/DDBJ whole genome shotgun (WGS) entry which is preliminary data.</text>
</comment>
<dbReference type="Proteomes" id="UP000011682">
    <property type="component" value="Unassembled WGS sequence"/>
</dbReference>
<gene>
    <name evidence="2" type="ORF">D187_009048</name>
</gene>
<evidence type="ECO:0000313" key="3">
    <source>
        <dbReference type="Proteomes" id="UP000011682"/>
    </source>
</evidence>
<dbReference type="eggNOG" id="COG4225">
    <property type="taxonomic scope" value="Bacteria"/>
</dbReference>